<dbReference type="PANTHER" id="PTHR48079">
    <property type="entry name" value="PROTEIN YEEZ"/>
    <property type="match status" value="1"/>
</dbReference>
<dbReference type="Proteomes" id="UP001067235">
    <property type="component" value="Unassembled WGS sequence"/>
</dbReference>
<dbReference type="SUPFAM" id="SSF51735">
    <property type="entry name" value="NAD(P)-binding Rossmann-fold domains"/>
    <property type="match status" value="1"/>
</dbReference>
<comment type="caution">
    <text evidence="3">The sequence shown here is derived from an EMBL/GenBank/DDBJ whole genome shotgun (WGS) entry which is preliminary data.</text>
</comment>
<dbReference type="PANTHER" id="PTHR48079:SF6">
    <property type="entry name" value="NAD(P)-BINDING DOMAIN-CONTAINING PROTEIN-RELATED"/>
    <property type="match status" value="1"/>
</dbReference>
<dbReference type="Pfam" id="PF13460">
    <property type="entry name" value="NAD_binding_10"/>
    <property type="match status" value="1"/>
</dbReference>
<dbReference type="EMBL" id="JAPWIE010000008">
    <property type="protein sequence ID" value="MCZ4553038.1"/>
    <property type="molecule type" value="Genomic_DNA"/>
</dbReference>
<feature type="region of interest" description="Disordered" evidence="1">
    <location>
        <begin position="269"/>
        <end position="310"/>
    </location>
</feature>
<dbReference type="InterPro" id="IPR016040">
    <property type="entry name" value="NAD(P)-bd_dom"/>
</dbReference>
<gene>
    <name evidence="3" type="ORF">O4213_23825</name>
</gene>
<name>A0ABT4N184_GORRU</name>
<evidence type="ECO:0000313" key="3">
    <source>
        <dbReference type="EMBL" id="MCZ4553038.1"/>
    </source>
</evidence>
<organism evidence="3 4">
    <name type="scientific">Gordonia rubripertincta</name>
    <name type="common">Rhodococcus corallinus</name>
    <dbReference type="NCBI Taxonomy" id="36822"/>
    <lineage>
        <taxon>Bacteria</taxon>
        <taxon>Bacillati</taxon>
        <taxon>Actinomycetota</taxon>
        <taxon>Actinomycetes</taxon>
        <taxon>Mycobacteriales</taxon>
        <taxon>Gordoniaceae</taxon>
        <taxon>Gordonia</taxon>
    </lineage>
</organism>
<reference evidence="3" key="1">
    <citation type="submission" date="2022-12" db="EMBL/GenBank/DDBJ databases">
        <authorList>
            <person name="Krivoruchko A.V."/>
            <person name="Elkin A."/>
        </authorList>
    </citation>
    <scope>NUCLEOTIDE SEQUENCE</scope>
    <source>
        <strain evidence="3">IEGM 1388</strain>
    </source>
</reference>
<evidence type="ECO:0000259" key="2">
    <source>
        <dbReference type="Pfam" id="PF13460"/>
    </source>
</evidence>
<proteinExistence type="predicted"/>
<accession>A0ABT4N184</accession>
<protein>
    <submittedName>
        <fullName evidence="3">NAD(P)H-binding protein</fullName>
    </submittedName>
</protein>
<feature type="compositionally biased region" description="Basic and acidic residues" evidence="1">
    <location>
        <begin position="269"/>
        <end position="285"/>
    </location>
</feature>
<keyword evidence="4" id="KW-1185">Reference proteome</keyword>
<dbReference type="InterPro" id="IPR051783">
    <property type="entry name" value="NAD(P)-dependent_oxidoreduct"/>
</dbReference>
<dbReference type="InterPro" id="IPR036291">
    <property type="entry name" value="NAD(P)-bd_dom_sf"/>
</dbReference>
<dbReference type="Gene3D" id="3.40.50.720">
    <property type="entry name" value="NAD(P)-binding Rossmann-like Domain"/>
    <property type="match status" value="1"/>
</dbReference>
<dbReference type="RefSeq" id="WP_301573669.1">
    <property type="nucleotide sequence ID" value="NZ_JAPWIE010000008.1"/>
</dbReference>
<evidence type="ECO:0000256" key="1">
    <source>
        <dbReference type="SAM" id="MobiDB-lite"/>
    </source>
</evidence>
<evidence type="ECO:0000313" key="4">
    <source>
        <dbReference type="Proteomes" id="UP001067235"/>
    </source>
</evidence>
<sequence length="310" mass="33416">MRAFVTGSTGYIGSRLIPALLESGHDVVAGMRDPDRASEFGWADAVQVRHFDLEEPDSISAAIAGTDVAYFLVHSMDDKGFEERDAAGAHAFADACGRSDVRQIVYLSGLIPEGVELSDHLASRQEVERIFLDADTPANVQRAALIIGAGSTSFELVRRLIERLPVLPIPKWMNTRVQPIATDDVITALVDAGTGEPTNGHHDLGGPDRLSYPQLIGLIAEELDVRRPRLSIPGIPTGLVGRVAAAVTGIPRNTVVELVDSLRHDMVCDPDPRSEQRLSTREAVRRSLNPNRSGTDIGGDHQTADQADPA</sequence>
<feature type="domain" description="NAD(P)-binding" evidence="2">
    <location>
        <begin position="7"/>
        <end position="110"/>
    </location>
</feature>